<accession>A0ABU2B9B3</accession>
<feature type="compositionally biased region" description="Low complexity" evidence="1">
    <location>
        <begin position="324"/>
        <end position="348"/>
    </location>
</feature>
<dbReference type="RefSeq" id="WP_277104920.1">
    <property type="nucleotide sequence ID" value="NZ_BAAAJS010000058.1"/>
</dbReference>
<reference evidence="2 3" key="1">
    <citation type="submission" date="2023-07" db="EMBL/GenBank/DDBJ databases">
        <title>Sequencing the genomes of 1000 actinobacteria strains.</title>
        <authorList>
            <person name="Klenk H.-P."/>
        </authorList>
    </citation>
    <scope>NUCLEOTIDE SEQUENCE [LARGE SCALE GENOMIC DNA]</scope>
    <source>
        <strain evidence="2 3">DSM 44508</strain>
    </source>
</reference>
<sequence>MHTALSRTFSRTLIALIAALALITVIVPHIAFAQETTYPLWVGGIQVSDANKNDVLGDGTVRYDSDTSTMHLNNASILNDQNPSEPGEHTRSAVHTTVKKLTVNATGSNTITVIPTHPSSQVFTQKSGEDSTLSFTGNGTIAMEMKSPAKPYPYFNIPSYGVYEAEGHTIFAGPDMSFHVAGGTTSAALESDSGITVKQGAIHAHADGGYRGITTVHTNGDLRIDGGSLTALTGDISHKSTRVGGDYKSISVKPDKLFVLKGVLIAKTQDILFSEHVQIRERQRVFVNTSHLEEGAQPWDRVTILGGTHSPYRYIRIEGVNNITPPSTTAPTAQPSSTSPTPAPTSTEPLPPTSAAPTTETSSTAPTTPSATPPATTEPAPSTTATPSTTPAPPTPLEQIRALLRALLASLKNLPLISLLLRVFSS</sequence>
<gene>
    <name evidence="2" type="ORF">J2S37_001760</name>
</gene>
<name>A0ABU2B9B3_9CORY</name>
<comment type="caution">
    <text evidence="2">The sequence shown here is derived from an EMBL/GenBank/DDBJ whole genome shotgun (WGS) entry which is preliminary data.</text>
</comment>
<evidence type="ECO:0000313" key="2">
    <source>
        <dbReference type="EMBL" id="MDR7355222.1"/>
    </source>
</evidence>
<dbReference type="EMBL" id="JAVDYF010000001">
    <property type="protein sequence ID" value="MDR7355222.1"/>
    <property type="molecule type" value="Genomic_DNA"/>
</dbReference>
<feature type="region of interest" description="Disordered" evidence="1">
    <location>
        <begin position="323"/>
        <end position="396"/>
    </location>
</feature>
<protein>
    <submittedName>
        <fullName evidence="2">Cytoskeletal protein RodZ</fullName>
    </submittedName>
</protein>
<keyword evidence="3" id="KW-1185">Reference proteome</keyword>
<dbReference type="Proteomes" id="UP001183619">
    <property type="component" value="Unassembled WGS sequence"/>
</dbReference>
<evidence type="ECO:0000313" key="3">
    <source>
        <dbReference type="Proteomes" id="UP001183619"/>
    </source>
</evidence>
<evidence type="ECO:0000256" key="1">
    <source>
        <dbReference type="SAM" id="MobiDB-lite"/>
    </source>
</evidence>
<proteinExistence type="predicted"/>
<organism evidence="2 3">
    <name type="scientific">Corynebacterium felinum</name>
    <dbReference type="NCBI Taxonomy" id="131318"/>
    <lineage>
        <taxon>Bacteria</taxon>
        <taxon>Bacillati</taxon>
        <taxon>Actinomycetota</taxon>
        <taxon>Actinomycetes</taxon>
        <taxon>Mycobacteriales</taxon>
        <taxon>Corynebacteriaceae</taxon>
        <taxon>Corynebacterium</taxon>
    </lineage>
</organism>
<feature type="compositionally biased region" description="Low complexity" evidence="1">
    <location>
        <begin position="355"/>
        <end position="389"/>
    </location>
</feature>